<keyword evidence="1" id="KW-0472">Membrane</keyword>
<dbReference type="RefSeq" id="WP_262507619.1">
    <property type="nucleotide sequence ID" value="NZ_FOXS01000010.1"/>
</dbReference>
<feature type="transmembrane region" description="Helical" evidence="1">
    <location>
        <begin position="20"/>
        <end position="40"/>
    </location>
</feature>
<accession>A0A1I6BMW1</accession>
<dbReference type="AlphaFoldDB" id="A0A1I6BMW1"/>
<sequence>MLNPRLYDVLADALATNTGRFVTGVLVALVLVTLLAGVYLSY</sequence>
<keyword evidence="3" id="KW-1185">Reference proteome</keyword>
<dbReference type="EMBL" id="FOXS01000010">
    <property type="protein sequence ID" value="SFQ82255.1"/>
    <property type="molecule type" value="Genomic_DNA"/>
</dbReference>
<evidence type="ECO:0000313" key="2">
    <source>
        <dbReference type="EMBL" id="SFQ82255.1"/>
    </source>
</evidence>
<dbReference type="Proteomes" id="UP000199029">
    <property type="component" value="Unassembled WGS sequence"/>
</dbReference>
<keyword evidence="1" id="KW-0812">Transmembrane</keyword>
<keyword evidence="1" id="KW-1133">Transmembrane helix</keyword>
<protein>
    <submittedName>
        <fullName evidence="2">Uncharacterized protein</fullName>
    </submittedName>
</protein>
<evidence type="ECO:0000256" key="1">
    <source>
        <dbReference type="SAM" id="Phobius"/>
    </source>
</evidence>
<dbReference type="STRING" id="1227077.SAMN04515668_4773"/>
<evidence type="ECO:0000313" key="3">
    <source>
        <dbReference type="Proteomes" id="UP000199029"/>
    </source>
</evidence>
<reference evidence="3" key="1">
    <citation type="submission" date="2016-10" db="EMBL/GenBank/DDBJ databases">
        <authorList>
            <person name="Varghese N."/>
            <person name="Submissions S."/>
        </authorList>
    </citation>
    <scope>NUCLEOTIDE SEQUENCE [LARGE SCALE GENOMIC DNA]</scope>
    <source>
        <strain evidence="3">OR362-8,ATCC BAA-1266,JCM 13504</strain>
    </source>
</reference>
<gene>
    <name evidence="2" type="ORF">SAMN04515668_4773</name>
</gene>
<proteinExistence type="predicted"/>
<organism evidence="2 3">
    <name type="scientific">Hymenobacter arizonensis</name>
    <name type="common">Siccationidurans arizonensis</name>
    <dbReference type="NCBI Taxonomy" id="1227077"/>
    <lineage>
        <taxon>Bacteria</taxon>
        <taxon>Pseudomonadati</taxon>
        <taxon>Bacteroidota</taxon>
        <taxon>Cytophagia</taxon>
        <taxon>Cytophagales</taxon>
        <taxon>Hymenobacteraceae</taxon>
        <taxon>Hymenobacter</taxon>
    </lineage>
</organism>
<name>A0A1I6BMW1_HYMAR</name>